<dbReference type="EMBL" id="FQZK01000002">
    <property type="protein sequence ID" value="SHI81556.1"/>
    <property type="molecule type" value="Genomic_DNA"/>
</dbReference>
<keyword evidence="10" id="KW-1208">Phospholipid metabolism</keyword>
<protein>
    <recommendedName>
        <fullName evidence="11">CDP-diacylglycerol--glycerol-3-phosphate 3-phosphatidyltransferase</fullName>
        <ecNumber evidence="11">2.7.8.5</ecNumber>
    </recommendedName>
</protein>
<evidence type="ECO:0000313" key="14">
    <source>
        <dbReference type="EMBL" id="SHI81556.1"/>
    </source>
</evidence>
<evidence type="ECO:0000256" key="13">
    <source>
        <dbReference type="SAM" id="Phobius"/>
    </source>
</evidence>
<dbReference type="Gene3D" id="1.20.120.1760">
    <property type="match status" value="1"/>
</dbReference>
<evidence type="ECO:0000256" key="2">
    <source>
        <dbReference type="ARBA" id="ARBA00010441"/>
    </source>
</evidence>
<keyword evidence="8 13" id="KW-0472">Membrane</keyword>
<keyword evidence="7" id="KW-0443">Lipid metabolism</keyword>
<dbReference type="UniPathway" id="UPA00085"/>
<keyword evidence="5 13" id="KW-0812">Transmembrane</keyword>
<dbReference type="GO" id="GO:0016020">
    <property type="term" value="C:membrane"/>
    <property type="evidence" value="ECO:0007669"/>
    <property type="project" value="UniProtKB-SubCell"/>
</dbReference>
<evidence type="ECO:0000256" key="1">
    <source>
        <dbReference type="ARBA" id="ARBA00004141"/>
    </source>
</evidence>
<feature type="transmembrane region" description="Helical" evidence="13">
    <location>
        <begin position="101"/>
        <end position="128"/>
    </location>
</feature>
<evidence type="ECO:0000256" key="12">
    <source>
        <dbReference type="RuleBase" id="RU003750"/>
    </source>
</evidence>
<dbReference type="GO" id="GO:0008444">
    <property type="term" value="F:CDP-diacylglycerol-glycerol-3-phosphate 3-phosphatidyltransferase activity"/>
    <property type="evidence" value="ECO:0007669"/>
    <property type="project" value="UniProtKB-UniRule"/>
</dbReference>
<gene>
    <name evidence="14" type="ORF">SAMN05421803_102188</name>
</gene>
<dbReference type="PANTHER" id="PTHR14269:SF52">
    <property type="entry name" value="PHOSPHATIDYLGLYCEROPHOSPHATE SYNTHASE-RELATED"/>
    <property type="match status" value="1"/>
</dbReference>
<evidence type="ECO:0000256" key="9">
    <source>
        <dbReference type="ARBA" id="ARBA00023209"/>
    </source>
</evidence>
<dbReference type="RefSeq" id="WP_073375882.1">
    <property type="nucleotide sequence ID" value="NZ_FQZK01000002.1"/>
</dbReference>
<name>A0A1M6E7T6_9ACTN</name>
<dbReference type="Proteomes" id="UP000184452">
    <property type="component" value="Unassembled WGS sequence"/>
</dbReference>
<evidence type="ECO:0000313" key="15">
    <source>
        <dbReference type="Proteomes" id="UP000184452"/>
    </source>
</evidence>
<dbReference type="Pfam" id="PF01066">
    <property type="entry name" value="CDP-OH_P_transf"/>
    <property type="match status" value="1"/>
</dbReference>
<dbReference type="InterPro" id="IPR004570">
    <property type="entry name" value="Phosphatidylglycerol_P_synth"/>
</dbReference>
<evidence type="ECO:0000256" key="5">
    <source>
        <dbReference type="ARBA" id="ARBA00022692"/>
    </source>
</evidence>
<dbReference type="PIRSF" id="PIRSF000847">
    <property type="entry name" value="Phos_ph_gly_syn"/>
    <property type="match status" value="1"/>
</dbReference>
<dbReference type="NCBIfam" id="TIGR00560">
    <property type="entry name" value="pgsA"/>
    <property type="match status" value="1"/>
</dbReference>
<keyword evidence="15" id="KW-1185">Reference proteome</keyword>
<dbReference type="GO" id="GO:0046474">
    <property type="term" value="P:glycerophospholipid biosynthetic process"/>
    <property type="evidence" value="ECO:0007669"/>
    <property type="project" value="TreeGrafter"/>
</dbReference>
<accession>A0A1M6E7T6</accession>
<dbReference type="InterPro" id="IPR048254">
    <property type="entry name" value="CDP_ALCOHOL_P_TRANSF_CS"/>
</dbReference>
<evidence type="ECO:0000256" key="11">
    <source>
        <dbReference type="NCBIfam" id="TIGR00560"/>
    </source>
</evidence>
<evidence type="ECO:0000256" key="8">
    <source>
        <dbReference type="ARBA" id="ARBA00023136"/>
    </source>
</evidence>
<feature type="transmembrane region" description="Helical" evidence="13">
    <location>
        <begin position="140"/>
        <end position="162"/>
    </location>
</feature>
<evidence type="ECO:0000256" key="3">
    <source>
        <dbReference type="ARBA" id="ARBA00022516"/>
    </source>
</evidence>
<keyword evidence="4 12" id="KW-0808">Transferase</keyword>
<dbReference type="InterPro" id="IPR050324">
    <property type="entry name" value="CDP-alcohol_PTase-I"/>
</dbReference>
<sequence length="201" mass="22150">MSTHDAATPAPHVPLWNIANILTMSRLVMVPVFVWFMFLDGTWWRLAAFAVFVIAAVTDRIDGELARRRGLVTDFGKIVDPIADKALTGAALVVLSIQGDLWWWVTIAILAREWGITLLRFAVLRYVVMPASKGGKLKTVLQIVAISIYLFPLAVLPFSFVFTWTAHVVMAAALAVTLWTGATYVVDAVRAVRAGRRENAG</sequence>
<keyword evidence="9" id="KW-0594">Phospholipid biosynthesis</keyword>
<feature type="transmembrane region" description="Helical" evidence="13">
    <location>
        <begin position="15"/>
        <end position="36"/>
    </location>
</feature>
<comment type="similarity">
    <text evidence="2 12">Belongs to the CDP-alcohol phosphatidyltransferase class-I family.</text>
</comment>
<dbReference type="PANTHER" id="PTHR14269">
    <property type="entry name" value="CDP-DIACYLGLYCEROL--GLYCEROL-3-PHOSPHATE 3-PHOSPHATIDYLTRANSFERASE-RELATED"/>
    <property type="match status" value="1"/>
</dbReference>
<dbReference type="EC" id="2.7.8.5" evidence="11"/>
<evidence type="ECO:0000256" key="4">
    <source>
        <dbReference type="ARBA" id="ARBA00022679"/>
    </source>
</evidence>
<dbReference type="PROSITE" id="PS00379">
    <property type="entry name" value="CDP_ALCOHOL_P_TRANSF"/>
    <property type="match status" value="1"/>
</dbReference>
<dbReference type="InterPro" id="IPR000462">
    <property type="entry name" value="CDP-OH_P_trans"/>
</dbReference>
<proteinExistence type="inferred from homology"/>
<dbReference type="OrthoDB" id="9796672at2"/>
<evidence type="ECO:0000256" key="6">
    <source>
        <dbReference type="ARBA" id="ARBA00022989"/>
    </source>
</evidence>
<evidence type="ECO:0000256" key="7">
    <source>
        <dbReference type="ARBA" id="ARBA00023098"/>
    </source>
</evidence>
<dbReference type="InterPro" id="IPR043130">
    <property type="entry name" value="CDP-OH_PTrfase_TM_dom"/>
</dbReference>
<comment type="subcellular location">
    <subcellularLocation>
        <location evidence="1">Membrane</location>
        <topology evidence="1">Multi-pass membrane protein</topology>
    </subcellularLocation>
</comment>
<dbReference type="STRING" id="758803.SAMN05421803_102188"/>
<feature type="transmembrane region" description="Helical" evidence="13">
    <location>
        <begin position="168"/>
        <end position="189"/>
    </location>
</feature>
<keyword evidence="6 13" id="KW-1133">Transmembrane helix</keyword>
<keyword evidence="3" id="KW-0444">Lipid biosynthesis</keyword>
<dbReference type="AlphaFoldDB" id="A0A1M6E7T6"/>
<evidence type="ECO:0000256" key="10">
    <source>
        <dbReference type="ARBA" id="ARBA00023264"/>
    </source>
</evidence>
<organism evidence="14 15">
    <name type="scientific">Nocardiopsis flavescens</name>
    <dbReference type="NCBI Taxonomy" id="758803"/>
    <lineage>
        <taxon>Bacteria</taxon>
        <taxon>Bacillati</taxon>
        <taxon>Actinomycetota</taxon>
        <taxon>Actinomycetes</taxon>
        <taxon>Streptosporangiales</taxon>
        <taxon>Nocardiopsidaceae</taxon>
        <taxon>Nocardiopsis</taxon>
    </lineage>
</organism>
<reference evidence="14 15" key="1">
    <citation type="submission" date="2016-11" db="EMBL/GenBank/DDBJ databases">
        <authorList>
            <person name="Jaros S."/>
            <person name="Januszkiewicz K."/>
            <person name="Wedrychowicz H."/>
        </authorList>
    </citation>
    <scope>NUCLEOTIDE SEQUENCE [LARGE SCALE GENOMIC DNA]</scope>
    <source>
        <strain evidence="14 15">CGMCC 4.5723</strain>
    </source>
</reference>